<evidence type="ECO:0000313" key="2">
    <source>
        <dbReference type="EMBL" id="EIE80227.1"/>
    </source>
</evidence>
<dbReference type="InParanoid" id="I1BVJ7"/>
<keyword evidence="1" id="KW-0472">Membrane</keyword>
<reference evidence="2 3" key="1">
    <citation type="journal article" date="2009" name="PLoS Genet.">
        <title>Genomic analysis of the basal lineage fungus Rhizopus oryzae reveals a whole-genome duplication.</title>
        <authorList>
            <person name="Ma L.-J."/>
            <person name="Ibrahim A.S."/>
            <person name="Skory C."/>
            <person name="Grabherr M.G."/>
            <person name="Burger G."/>
            <person name="Butler M."/>
            <person name="Elias M."/>
            <person name="Idnurm A."/>
            <person name="Lang B.F."/>
            <person name="Sone T."/>
            <person name="Abe A."/>
            <person name="Calvo S.E."/>
            <person name="Corrochano L.M."/>
            <person name="Engels R."/>
            <person name="Fu J."/>
            <person name="Hansberg W."/>
            <person name="Kim J.-M."/>
            <person name="Kodira C.D."/>
            <person name="Koehrsen M.J."/>
            <person name="Liu B."/>
            <person name="Miranda-Saavedra D."/>
            <person name="O'Leary S."/>
            <person name="Ortiz-Castellanos L."/>
            <person name="Poulter R."/>
            <person name="Rodriguez-Romero J."/>
            <person name="Ruiz-Herrera J."/>
            <person name="Shen Y.-Q."/>
            <person name="Zeng Q."/>
            <person name="Galagan J."/>
            <person name="Birren B.W."/>
            <person name="Cuomo C.A."/>
            <person name="Wickes B.L."/>
        </authorList>
    </citation>
    <scope>NUCLEOTIDE SEQUENCE [LARGE SCALE GENOMIC DNA]</scope>
    <source>
        <strain evidence="3">RA 99-880 / ATCC MYA-4621 / FGSC 9543 / NRRL 43880</strain>
    </source>
</reference>
<protein>
    <submittedName>
        <fullName evidence="2">Uncharacterized protein</fullName>
    </submittedName>
</protein>
<dbReference type="Proteomes" id="UP000009138">
    <property type="component" value="Unassembled WGS sequence"/>
</dbReference>
<accession>I1BVJ7</accession>
<organism evidence="2 3">
    <name type="scientific">Rhizopus delemar (strain RA 99-880 / ATCC MYA-4621 / FGSC 9543 / NRRL 43880)</name>
    <name type="common">Mucormycosis agent</name>
    <name type="synonym">Rhizopus arrhizus var. delemar</name>
    <dbReference type="NCBI Taxonomy" id="246409"/>
    <lineage>
        <taxon>Eukaryota</taxon>
        <taxon>Fungi</taxon>
        <taxon>Fungi incertae sedis</taxon>
        <taxon>Mucoromycota</taxon>
        <taxon>Mucoromycotina</taxon>
        <taxon>Mucoromycetes</taxon>
        <taxon>Mucorales</taxon>
        <taxon>Mucorineae</taxon>
        <taxon>Rhizopodaceae</taxon>
        <taxon>Rhizopus</taxon>
    </lineage>
</organism>
<proteinExistence type="predicted"/>
<evidence type="ECO:0000313" key="3">
    <source>
        <dbReference type="Proteomes" id="UP000009138"/>
    </source>
</evidence>
<keyword evidence="3" id="KW-1185">Reference proteome</keyword>
<dbReference type="VEuPathDB" id="FungiDB:RO3G_04932"/>
<evidence type="ECO:0000256" key="1">
    <source>
        <dbReference type="SAM" id="Phobius"/>
    </source>
</evidence>
<name>I1BVJ7_RHIO9</name>
<feature type="transmembrane region" description="Helical" evidence="1">
    <location>
        <begin position="12"/>
        <end position="33"/>
    </location>
</feature>
<dbReference type="EMBL" id="CH476734">
    <property type="protein sequence ID" value="EIE80227.1"/>
    <property type="molecule type" value="Genomic_DNA"/>
</dbReference>
<keyword evidence="1" id="KW-0812">Transmembrane</keyword>
<dbReference type="AlphaFoldDB" id="I1BVJ7"/>
<gene>
    <name evidence="2" type="ORF">RO3G_04932</name>
</gene>
<keyword evidence="1" id="KW-1133">Transmembrane helix</keyword>
<dbReference type="GeneID" id="93611903"/>
<sequence length="51" mass="6054">MLELINQRKETYYWNVVLTAVTGLMSVLIKGYISFVSCYGVRLEFVRFLWC</sequence>
<dbReference type="RefSeq" id="XP_067515623.1">
    <property type="nucleotide sequence ID" value="XM_067659522.1"/>
</dbReference>